<dbReference type="InterPro" id="IPR038740">
    <property type="entry name" value="BioF2-like_GNAT_dom"/>
</dbReference>
<organism evidence="2 3">
    <name type="scientific">Alkaliphilus metalliredigens (strain QYMF)</name>
    <dbReference type="NCBI Taxonomy" id="293826"/>
    <lineage>
        <taxon>Bacteria</taxon>
        <taxon>Bacillati</taxon>
        <taxon>Bacillota</taxon>
        <taxon>Clostridia</taxon>
        <taxon>Peptostreptococcales</taxon>
        <taxon>Natronincolaceae</taxon>
        <taxon>Alkaliphilus</taxon>
    </lineage>
</organism>
<dbReference type="Proteomes" id="UP000001572">
    <property type="component" value="Chromosome"/>
</dbReference>
<dbReference type="STRING" id="293826.Amet_3488"/>
<sequence>MFHIYHRVEDLPASWDEVVGDHPFLKRSVLKCLQEVNPCKQLYHFNKEKGMALVSYELKLDLFTFSRRLSWRIPVNMIGVPMSVSSCGYAIKEEGHREDLVQYITTLRGFYIMLNSQDHFKFPKGHTLPTYQMQIKWSTFHEYLLDMRSHYRYRIKKAMKRFETVVVAELEDQSLFDEELYSLYEAVYENSKEKLEKLPIEFFRDFPSKIITFTANEETIGFVQLVVRQESLLFIFGGFKHSLNHKYDLYMNMLLYIVDYGIKNGFQSIDFGQTAEETKTKIGAIPHEKRMYLHHHNPVVKRILHRLAPKFSYGQYRVTHHIFKGENHEDPTGKMS</sequence>
<feature type="domain" description="BioF2-like acetyltransferase" evidence="1">
    <location>
        <begin position="150"/>
        <end position="279"/>
    </location>
</feature>
<gene>
    <name evidence="2" type="ordered locus">Amet_3488</name>
</gene>
<dbReference type="EMBL" id="CP000724">
    <property type="protein sequence ID" value="ABR49616.1"/>
    <property type="molecule type" value="Genomic_DNA"/>
</dbReference>
<dbReference type="InterPro" id="IPR016181">
    <property type="entry name" value="Acyl_CoA_acyltransferase"/>
</dbReference>
<evidence type="ECO:0000313" key="3">
    <source>
        <dbReference type="Proteomes" id="UP000001572"/>
    </source>
</evidence>
<evidence type="ECO:0000313" key="2">
    <source>
        <dbReference type="EMBL" id="ABR49616.1"/>
    </source>
</evidence>
<dbReference type="Gene3D" id="3.40.630.30">
    <property type="match status" value="1"/>
</dbReference>
<dbReference type="AlphaFoldDB" id="A6TTU8"/>
<dbReference type="OrthoDB" id="2081508at2"/>
<dbReference type="Pfam" id="PF13480">
    <property type="entry name" value="Acetyltransf_6"/>
    <property type="match status" value="1"/>
</dbReference>
<evidence type="ECO:0000259" key="1">
    <source>
        <dbReference type="Pfam" id="PF13480"/>
    </source>
</evidence>
<dbReference type="SUPFAM" id="SSF55729">
    <property type="entry name" value="Acyl-CoA N-acyltransferases (Nat)"/>
    <property type="match status" value="1"/>
</dbReference>
<dbReference type="eggNOG" id="COG3146">
    <property type="taxonomic scope" value="Bacteria"/>
</dbReference>
<proteinExistence type="predicted"/>
<dbReference type="RefSeq" id="WP_012064579.1">
    <property type="nucleotide sequence ID" value="NC_009633.1"/>
</dbReference>
<reference evidence="3" key="1">
    <citation type="journal article" date="2016" name="Genome Announc.">
        <title>Complete genome sequence of Alkaliphilus metalliredigens strain QYMF, an alkaliphilic and metal-reducing bacterium isolated from borax-contaminated leachate ponds.</title>
        <authorList>
            <person name="Hwang C."/>
            <person name="Copeland A."/>
            <person name="Lucas S."/>
            <person name="Lapidus A."/>
            <person name="Barry K."/>
            <person name="Detter J.C."/>
            <person name="Glavina Del Rio T."/>
            <person name="Hammon N."/>
            <person name="Israni S."/>
            <person name="Dalin E."/>
            <person name="Tice H."/>
            <person name="Pitluck S."/>
            <person name="Chertkov O."/>
            <person name="Brettin T."/>
            <person name="Bruce D."/>
            <person name="Han C."/>
            <person name="Schmutz J."/>
            <person name="Larimer F."/>
            <person name="Land M.L."/>
            <person name="Hauser L."/>
            <person name="Kyrpides N."/>
            <person name="Mikhailova N."/>
            <person name="Ye Q."/>
            <person name="Zhou J."/>
            <person name="Richardson P."/>
            <person name="Fields M.W."/>
        </authorList>
    </citation>
    <scope>NUCLEOTIDE SEQUENCE [LARGE SCALE GENOMIC DNA]</scope>
    <source>
        <strain evidence="3">QYMF</strain>
    </source>
</reference>
<protein>
    <recommendedName>
        <fullName evidence="1">BioF2-like acetyltransferase domain-containing protein</fullName>
    </recommendedName>
</protein>
<keyword evidence="3" id="KW-1185">Reference proteome</keyword>
<dbReference type="HOGENOM" id="CLU_071227_0_0_9"/>
<accession>A6TTU8</accession>
<name>A6TTU8_ALKMQ</name>
<dbReference type="KEGG" id="amt:Amet_3488"/>